<organism evidence="1">
    <name type="scientific">Paenibacillus sp. SYP-B3998</name>
    <dbReference type="NCBI Taxonomy" id="2678564"/>
    <lineage>
        <taxon>Bacteria</taxon>
        <taxon>Bacillati</taxon>
        <taxon>Bacillota</taxon>
        <taxon>Bacilli</taxon>
        <taxon>Bacillales</taxon>
        <taxon>Paenibacillaceae</taxon>
        <taxon>Paenibacillus</taxon>
    </lineage>
</organism>
<name>A0A6G3ZUY2_9BACL</name>
<dbReference type="EMBL" id="JAAIKC010000001">
    <property type="protein sequence ID" value="NEW05880.1"/>
    <property type="molecule type" value="Genomic_DNA"/>
</dbReference>
<proteinExistence type="predicted"/>
<comment type="caution">
    <text evidence="1">The sequence shown here is derived from an EMBL/GenBank/DDBJ whole genome shotgun (WGS) entry which is preliminary data.</text>
</comment>
<sequence>MTTLQNKDLETLRDDFCCEYGQVFAEQVCGLPAQVEEATNPQNEIEVDIVTTLDYLHKIGLQEEYLL</sequence>
<dbReference type="RefSeq" id="WP_163943343.1">
    <property type="nucleotide sequence ID" value="NZ_JAAIKC010000001.1"/>
</dbReference>
<evidence type="ECO:0000313" key="1">
    <source>
        <dbReference type="EMBL" id="NEW05880.1"/>
    </source>
</evidence>
<protein>
    <submittedName>
        <fullName evidence="1">Uncharacterized protein</fullName>
    </submittedName>
</protein>
<gene>
    <name evidence="1" type="ORF">GK047_07610</name>
</gene>
<dbReference type="AlphaFoldDB" id="A0A6G3ZUY2"/>
<reference evidence="1" key="1">
    <citation type="submission" date="2020-02" db="EMBL/GenBank/DDBJ databases">
        <authorList>
            <person name="Shen X.-R."/>
            <person name="Zhang Y.-X."/>
        </authorList>
    </citation>
    <scope>NUCLEOTIDE SEQUENCE</scope>
    <source>
        <strain evidence="1">SYP-B3998</strain>
    </source>
</reference>
<accession>A0A6G3ZUY2</accession>